<accession>A0A9D4MMF1</accession>
<reference evidence="1" key="2">
    <citation type="submission" date="2020-11" db="EMBL/GenBank/DDBJ databases">
        <authorList>
            <person name="McCartney M.A."/>
            <person name="Auch B."/>
            <person name="Kono T."/>
            <person name="Mallez S."/>
            <person name="Becker A."/>
            <person name="Gohl D.M."/>
            <person name="Silverstein K.A.T."/>
            <person name="Koren S."/>
            <person name="Bechman K.B."/>
            <person name="Herman A."/>
            <person name="Abrahante J.E."/>
            <person name="Garbe J."/>
        </authorList>
    </citation>
    <scope>NUCLEOTIDE SEQUENCE</scope>
    <source>
        <strain evidence="1">Duluth1</strain>
        <tissue evidence="1">Whole animal</tissue>
    </source>
</reference>
<gene>
    <name evidence="1" type="ORF">DPMN_003798</name>
</gene>
<evidence type="ECO:0000313" key="1">
    <source>
        <dbReference type="EMBL" id="KAH3879888.1"/>
    </source>
</evidence>
<reference evidence="1" key="1">
    <citation type="journal article" date="2019" name="bioRxiv">
        <title>The Genome of the Zebra Mussel, Dreissena polymorpha: A Resource for Invasive Species Research.</title>
        <authorList>
            <person name="McCartney M.A."/>
            <person name="Auch B."/>
            <person name="Kono T."/>
            <person name="Mallez S."/>
            <person name="Zhang Y."/>
            <person name="Obille A."/>
            <person name="Becker A."/>
            <person name="Abrahante J.E."/>
            <person name="Garbe J."/>
            <person name="Badalamenti J.P."/>
            <person name="Herman A."/>
            <person name="Mangelson H."/>
            <person name="Liachko I."/>
            <person name="Sullivan S."/>
            <person name="Sone E.D."/>
            <person name="Koren S."/>
            <person name="Silverstein K.A.T."/>
            <person name="Beckman K.B."/>
            <person name="Gohl D.M."/>
        </authorList>
    </citation>
    <scope>NUCLEOTIDE SEQUENCE</scope>
    <source>
        <strain evidence="1">Duluth1</strain>
        <tissue evidence="1">Whole animal</tissue>
    </source>
</reference>
<protein>
    <submittedName>
        <fullName evidence="1">Uncharacterized protein</fullName>
    </submittedName>
</protein>
<sequence>MPRWSPGECRQSSGITRSIGKPALCRDATGIHRGSAWSLPGTTAIKSGRCRSSAGVCCQDSPGESRRSYGRLGLCRNAAGFYRGSTWALPATTWALPGLHRDKP</sequence>
<organism evidence="1 2">
    <name type="scientific">Dreissena polymorpha</name>
    <name type="common">Zebra mussel</name>
    <name type="synonym">Mytilus polymorpha</name>
    <dbReference type="NCBI Taxonomy" id="45954"/>
    <lineage>
        <taxon>Eukaryota</taxon>
        <taxon>Metazoa</taxon>
        <taxon>Spiralia</taxon>
        <taxon>Lophotrochozoa</taxon>
        <taxon>Mollusca</taxon>
        <taxon>Bivalvia</taxon>
        <taxon>Autobranchia</taxon>
        <taxon>Heteroconchia</taxon>
        <taxon>Euheterodonta</taxon>
        <taxon>Imparidentia</taxon>
        <taxon>Neoheterodontei</taxon>
        <taxon>Myida</taxon>
        <taxon>Dreissenoidea</taxon>
        <taxon>Dreissenidae</taxon>
        <taxon>Dreissena</taxon>
    </lineage>
</organism>
<proteinExistence type="predicted"/>
<dbReference type="AlphaFoldDB" id="A0A9D4MMF1"/>
<evidence type="ECO:0000313" key="2">
    <source>
        <dbReference type="Proteomes" id="UP000828390"/>
    </source>
</evidence>
<dbReference type="EMBL" id="JAIWYP010000001">
    <property type="protein sequence ID" value="KAH3879888.1"/>
    <property type="molecule type" value="Genomic_DNA"/>
</dbReference>
<comment type="caution">
    <text evidence="1">The sequence shown here is derived from an EMBL/GenBank/DDBJ whole genome shotgun (WGS) entry which is preliminary data.</text>
</comment>
<dbReference type="Proteomes" id="UP000828390">
    <property type="component" value="Unassembled WGS sequence"/>
</dbReference>
<name>A0A9D4MMF1_DREPO</name>
<keyword evidence="2" id="KW-1185">Reference proteome</keyword>